<gene>
    <name evidence="1" type="ORF">NCTC503_00722</name>
</gene>
<protein>
    <submittedName>
        <fullName evidence="1">Uncharacterized protein</fullName>
    </submittedName>
</protein>
<dbReference type="RefSeq" id="WP_138209451.1">
    <property type="nucleotide sequence ID" value="NZ_CBCRUQ010000001.1"/>
</dbReference>
<keyword evidence="2" id="KW-1185">Reference proteome</keyword>
<evidence type="ECO:0000313" key="1">
    <source>
        <dbReference type="EMBL" id="VTQ85225.1"/>
    </source>
</evidence>
<name>A0A4U9R234_HATHI</name>
<reference evidence="1 2" key="1">
    <citation type="submission" date="2019-05" db="EMBL/GenBank/DDBJ databases">
        <authorList>
            <consortium name="Pathogen Informatics"/>
        </authorList>
    </citation>
    <scope>NUCLEOTIDE SEQUENCE [LARGE SCALE GENOMIC DNA]</scope>
    <source>
        <strain evidence="1 2">NCTC503</strain>
    </source>
</reference>
<dbReference type="AlphaFoldDB" id="A0A4U9R234"/>
<proteinExistence type="predicted"/>
<dbReference type="EMBL" id="LR590481">
    <property type="protein sequence ID" value="VTQ85225.1"/>
    <property type="molecule type" value="Genomic_DNA"/>
</dbReference>
<dbReference type="KEGG" id="hhw:NCTC503_00722"/>
<dbReference type="OrthoDB" id="2355995at2"/>
<accession>A0A4U9R234</accession>
<dbReference type="Proteomes" id="UP000308489">
    <property type="component" value="Chromosome 1"/>
</dbReference>
<evidence type="ECO:0000313" key="2">
    <source>
        <dbReference type="Proteomes" id="UP000308489"/>
    </source>
</evidence>
<sequence length="151" mass="18042">MKPIRLIRQLRLNNLELFQLREDFYGRTISYMLIMDFRRASTLDDFPELEEIEDEEGFGRRNFIKVLFLHDAHIEVNFKDELVSIAGGFLENKDDCHWNCSFEEMESKKFLKMTESRGYMIECISSILLNCGYNNKLNNIKDEKFNYLSQD</sequence>
<organism evidence="1 2">
    <name type="scientific">Hathewaya histolytica</name>
    <name type="common">Clostridium histolyticum</name>
    <dbReference type="NCBI Taxonomy" id="1498"/>
    <lineage>
        <taxon>Bacteria</taxon>
        <taxon>Bacillati</taxon>
        <taxon>Bacillota</taxon>
        <taxon>Clostridia</taxon>
        <taxon>Eubacteriales</taxon>
        <taxon>Clostridiaceae</taxon>
        <taxon>Hathewaya</taxon>
    </lineage>
</organism>